<name>A0A381DX04_9GAMM</name>
<keyword evidence="3" id="KW-1185">Reference proteome</keyword>
<keyword evidence="1" id="KW-0472">Membrane</keyword>
<feature type="transmembrane region" description="Helical" evidence="1">
    <location>
        <begin position="181"/>
        <end position="200"/>
    </location>
</feature>
<dbReference type="PANTHER" id="PTHR40115:SF1">
    <property type="entry name" value="INNER MEMBRANE PROTEIN WITH PEPSY TM HELIX"/>
    <property type="match status" value="1"/>
</dbReference>
<dbReference type="AlphaFoldDB" id="A0A381DX04"/>
<evidence type="ECO:0000313" key="2">
    <source>
        <dbReference type="EMBL" id="SUX17669.1"/>
    </source>
</evidence>
<accession>A0A381DX04</accession>
<keyword evidence="1" id="KW-0812">Transmembrane</keyword>
<reference evidence="2 3" key="1">
    <citation type="submission" date="2018-06" db="EMBL/GenBank/DDBJ databases">
        <authorList>
            <consortium name="Pathogen Informatics"/>
            <person name="Doyle S."/>
        </authorList>
    </citation>
    <scope>NUCLEOTIDE SEQUENCE [LARGE SCALE GENOMIC DNA]</scope>
    <source>
        <strain evidence="2 3">NCTC13294</strain>
    </source>
</reference>
<dbReference type="Pfam" id="PF16357">
    <property type="entry name" value="PepSY_TM_like_2"/>
    <property type="match status" value="1"/>
</dbReference>
<proteinExistence type="predicted"/>
<evidence type="ECO:0000313" key="3">
    <source>
        <dbReference type="Proteomes" id="UP000254572"/>
    </source>
</evidence>
<dbReference type="Proteomes" id="UP000254572">
    <property type="component" value="Unassembled WGS sequence"/>
</dbReference>
<keyword evidence="1" id="KW-1133">Transmembrane helix</keyword>
<dbReference type="RefSeq" id="WP_006985264.1">
    <property type="nucleotide sequence ID" value="NZ_CABMOK010000068.1"/>
</dbReference>
<evidence type="ECO:0008006" key="4">
    <source>
        <dbReference type="Google" id="ProtNLM"/>
    </source>
</evidence>
<feature type="transmembrane region" description="Helical" evidence="1">
    <location>
        <begin position="12"/>
        <end position="34"/>
    </location>
</feature>
<protein>
    <recommendedName>
        <fullName evidence="4">PepSY-associated TM helix</fullName>
    </recommendedName>
</protein>
<gene>
    <name evidence="2" type="ORF">NCTC13294_00103</name>
</gene>
<dbReference type="OrthoDB" id="27171at2"/>
<dbReference type="EMBL" id="UFUW01000001">
    <property type="protein sequence ID" value="SUX17669.1"/>
    <property type="molecule type" value="Genomic_DNA"/>
</dbReference>
<feature type="transmembrane region" description="Helical" evidence="1">
    <location>
        <begin position="148"/>
        <end position="174"/>
    </location>
</feature>
<dbReference type="PANTHER" id="PTHR40115">
    <property type="entry name" value="INNER MEMBRANE PROTEIN WITH PEPSY TM HELIX"/>
    <property type="match status" value="1"/>
</dbReference>
<organism evidence="2 3">
    <name type="scientific">Cardiobacterium valvarum</name>
    <dbReference type="NCBI Taxonomy" id="194702"/>
    <lineage>
        <taxon>Bacteria</taxon>
        <taxon>Pseudomonadati</taxon>
        <taxon>Pseudomonadota</taxon>
        <taxon>Gammaproteobacteria</taxon>
        <taxon>Cardiobacteriales</taxon>
        <taxon>Cardiobacteriaceae</taxon>
        <taxon>Cardiobacterium</taxon>
    </lineage>
</organism>
<evidence type="ECO:0000256" key="1">
    <source>
        <dbReference type="SAM" id="Phobius"/>
    </source>
</evidence>
<sequence length="202" mass="22613">MNQTLWRWTRIIHWTLGAYILTALTFFAATGFMLNHSAWFDSEPAETQWEAKLPDDLTLPELSDDPNAPTPALSPGLTAWLAGRSPYPLATYTLKAEPPQLILETRAPGSEATITIDSETRSVEYSGRKNGIISLLNNLHKGRHAPHIWHLFMDSLAILTVLVAASGLALLAYYRKQRSSTWLWTTTGISIPLIIIFLSIHY</sequence>
<dbReference type="InterPro" id="IPR032307">
    <property type="entry name" value="PepSY_TM-like_2"/>
</dbReference>